<evidence type="ECO:0000313" key="8">
    <source>
        <dbReference type="Proteomes" id="UP000219974"/>
    </source>
</evidence>
<dbReference type="Proteomes" id="UP000220214">
    <property type="component" value="Unassembled WGS sequence"/>
</dbReference>
<evidence type="ECO:0000313" key="4">
    <source>
        <dbReference type="EMBL" id="SCL83778.1"/>
    </source>
</evidence>
<feature type="transmembrane region" description="Helical" evidence="1">
    <location>
        <begin position="12"/>
        <end position="34"/>
    </location>
</feature>
<accession>A0A1C6WFE7</accession>
<dbReference type="EMBL" id="FLVA01000252">
    <property type="protein sequence ID" value="SBW38344.1"/>
    <property type="molecule type" value="Genomic_DNA"/>
</dbReference>
<keyword evidence="1" id="KW-0812">Transmembrane</keyword>
<dbReference type="EMBL" id="FMII01000140">
    <property type="protein sequence ID" value="SCL83778.1"/>
    <property type="molecule type" value="Genomic_DNA"/>
</dbReference>
<dbReference type="EMBL" id="FMIH01000179">
    <property type="protein sequence ID" value="SCL83869.1"/>
    <property type="molecule type" value="Genomic_DNA"/>
</dbReference>
<sequence length="36" mass="4523">MNKVKNESQYLKFCFFSIIICFFEYTQNVSYTLFYY</sequence>
<evidence type="ECO:0000313" key="5">
    <source>
        <dbReference type="EMBL" id="SCL83869.1"/>
    </source>
</evidence>
<dbReference type="EMBL" id="FLVA01000235">
    <property type="protein sequence ID" value="SBW38318.1"/>
    <property type="molecule type" value="Genomic_DNA"/>
</dbReference>
<dbReference type="Proteomes" id="UP000219860">
    <property type="component" value="Unassembled WGS sequence"/>
</dbReference>
<evidence type="ECO:0000313" key="3">
    <source>
        <dbReference type="EMBL" id="SBW38344.1"/>
    </source>
</evidence>
<dbReference type="Proteomes" id="UP000516480">
    <property type="component" value="Unassembled WGS sequence"/>
</dbReference>
<keyword evidence="1" id="KW-0472">Membrane</keyword>
<evidence type="ECO:0000313" key="6">
    <source>
        <dbReference type="EMBL" id="SCL86244.1"/>
    </source>
</evidence>
<name>A0A1C6WFE7_PLABE</name>
<evidence type="ECO:0000313" key="9">
    <source>
        <dbReference type="Proteomes" id="UP000220214"/>
    </source>
</evidence>
<keyword evidence="1" id="KW-1133">Transmembrane helix</keyword>
<evidence type="ECO:0000313" key="2">
    <source>
        <dbReference type="EMBL" id="SBW38318.1"/>
    </source>
</evidence>
<dbReference type="AlphaFoldDB" id="A0A1C6WFE7"/>
<protein>
    <submittedName>
        <fullName evidence="6">Uncharacterized protein</fullName>
    </submittedName>
</protein>
<dbReference type="Proteomes" id="UP000219974">
    <property type="component" value="Unassembled WGS sequence"/>
</dbReference>
<evidence type="ECO:0000256" key="1">
    <source>
        <dbReference type="SAM" id="Phobius"/>
    </source>
</evidence>
<dbReference type="EMBL" id="FMIE01000210">
    <property type="protein sequence ID" value="SCL86244.1"/>
    <property type="molecule type" value="Genomic_DNA"/>
</dbReference>
<proteinExistence type="predicted"/>
<gene>
    <name evidence="2" type="ORF">PBNK65E_000515400</name>
    <name evidence="3" type="ORF">PBNK65E_000518000</name>
    <name evidence="6" type="ORF">PBNK65NY_000510300</name>
    <name evidence="4" type="ORF">PBSP11A_000502500</name>
    <name evidence="5" type="ORF">PBSP11RLL_000510600</name>
</gene>
<organism evidence="6">
    <name type="scientific">Plasmodium berghei</name>
    <dbReference type="NCBI Taxonomy" id="5821"/>
    <lineage>
        <taxon>Eukaryota</taxon>
        <taxon>Sar</taxon>
        <taxon>Alveolata</taxon>
        <taxon>Apicomplexa</taxon>
        <taxon>Aconoidasida</taxon>
        <taxon>Haemosporida</taxon>
        <taxon>Plasmodiidae</taxon>
        <taxon>Plasmodium</taxon>
        <taxon>Plasmodium (Vinckeia)</taxon>
    </lineage>
</organism>
<evidence type="ECO:0000313" key="7">
    <source>
        <dbReference type="Proteomes" id="UP000219860"/>
    </source>
</evidence>
<reference evidence="7 8" key="1">
    <citation type="submission" date="2016-08" db="EMBL/GenBank/DDBJ databases">
        <authorList>
            <consortium name="Pathogen Informatics"/>
        </authorList>
    </citation>
    <scope>NUCLEOTIDE SEQUENCE</scope>
    <source>
        <strain evidence="6">NK65 ny</strain>
        <strain evidence="2 9">NK65e</strain>
        <strain evidence="4 7">SP11 Antwerpcl1</strain>
        <strain evidence="5 8">SP11 RLL</strain>
    </source>
</reference>